<dbReference type="RefSeq" id="XP_014057407.1">
    <property type="nucleotide sequence ID" value="XM_014201932.1"/>
</dbReference>
<feature type="transmembrane region" description="Helical" evidence="1">
    <location>
        <begin position="159"/>
        <end position="181"/>
    </location>
</feature>
<protein>
    <submittedName>
        <fullName evidence="4 5">Uncharacterized protein LOC106605928 isoform X3</fullName>
    </submittedName>
</protein>
<feature type="chain" id="PRO_5010814455" evidence="2">
    <location>
        <begin position="20"/>
        <end position="230"/>
    </location>
</feature>
<evidence type="ECO:0000313" key="5">
    <source>
        <dbReference type="RefSeq" id="XP_014057408.1"/>
    </source>
</evidence>
<evidence type="ECO:0000313" key="3">
    <source>
        <dbReference type="Proteomes" id="UP001652741"/>
    </source>
</evidence>
<evidence type="ECO:0000313" key="4">
    <source>
        <dbReference type="RefSeq" id="XP_014057407.1"/>
    </source>
</evidence>
<reference evidence="4 5" key="1">
    <citation type="submission" date="2025-04" db="UniProtKB">
        <authorList>
            <consortium name="RefSeq"/>
        </authorList>
    </citation>
    <scope>IDENTIFICATION</scope>
    <source>
        <tissue evidence="4 5">Muscle</tissue>
    </source>
</reference>
<dbReference type="RefSeq" id="XP_014057408.1">
    <property type="nucleotide sequence ID" value="XM_014201933.1"/>
</dbReference>
<name>A0A1S3RZK9_SALSA</name>
<dbReference type="GeneID" id="106605928"/>
<dbReference type="OrthoDB" id="10388595at2759"/>
<keyword evidence="2" id="KW-0732">Signal</keyword>
<feature type="signal peptide" evidence="2">
    <location>
        <begin position="1"/>
        <end position="19"/>
    </location>
</feature>
<organism evidence="3 4">
    <name type="scientific">Salmo salar</name>
    <name type="common">Atlantic salmon</name>
    <dbReference type="NCBI Taxonomy" id="8030"/>
    <lineage>
        <taxon>Eukaryota</taxon>
        <taxon>Metazoa</taxon>
        <taxon>Chordata</taxon>
        <taxon>Craniata</taxon>
        <taxon>Vertebrata</taxon>
        <taxon>Euteleostomi</taxon>
        <taxon>Actinopterygii</taxon>
        <taxon>Neopterygii</taxon>
        <taxon>Teleostei</taxon>
        <taxon>Protacanthopterygii</taxon>
        <taxon>Salmoniformes</taxon>
        <taxon>Salmonidae</taxon>
        <taxon>Salmoninae</taxon>
        <taxon>Salmo</taxon>
    </lineage>
</organism>
<evidence type="ECO:0000256" key="1">
    <source>
        <dbReference type="SAM" id="Phobius"/>
    </source>
</evidence>
<proteinExistence type="predicted"/>
<keyword evidence="1" id="KW-0812">Transmembrane</keyword>
<keyword evidence="1" id="KW-1133">Transmembrane helix</keyword>
<evidence type="ECO:0000256" key="2">
    <source>
        <dbReference type="SAM" id="SignalP"/>
    </source>
</evidence>
<keyword evidence="3" id="KW-1185">Reference proteome</keyword>
<gene>
    <name evidence="4 5" type="primary">LOC106605928</name>
</gene>
<dbReference type="AlphaFoldDB" id="A0A1S3RZK9"/>
<dbReference type="Proteomes" id="UP001652741">
    <property type="component" value="Chromosome ssa05"/>
</dbReference>
<keyword evidence="1" id="KW-0472">Membrane</keyword>
<accession>A0A1S3RZK9</accession>
<sequence length="230" mass="24447">MSGAIHLICLALFGWPVSGASVEAQKTSQVCYLCNHDNCPAVEYVYDHLTDLTLWSRGKMADLPPCPTTSPAQSGKCLLCVENQKVYAVCESEIIKPVFEGQGNSMPIIKANCPSIVSTDQTVCLSSPGGAGGLARHPDPNVPTLTPDGTGELSKEAKIAIGVPATIALLVILVIIIIVALRRRTRSRFCLVSTSEVQSGTPDPVKVIKDQCSYCVSLGKEEEMDLQGGC</sequence>